<evidence type="ECO:0000313" key="2">
    <source>
        <dbReference type="EMBL" id="MBT1700570.1"/>
    </source>
</evidence>
<reference evidence="2 3" key="1">
    <citation type="submission" date="2021-05" db="EMBL/GenBank/DDBJ databases">
        <title>A Polyphasic approach of four new species of the genus Ohtaekwangia: Ohtaekwangia histidinii sp. nov., Ohtaekwangia cretensis sp. nov., Ohtaekwangia indiensis sp. nov., Ohtaekwangia reichenbachii sp. nov. from diverse environment.</title>
        <authorList>
            <person name="Octaviana S."/>
        </authorList>
    </citation>
    <scope>NUCLEOTIDE SEQUENCE [LARGE SCALE GENOMIC DNA]</scope>
    <source>
        <strain evidence="2 3">PWU4</strain>
    </source>
</reference>
<keyword evidence="3" id="KW-1185">Reference proteome</keyword>
<keyword evidence="1" id="KW-0472">Membrane</keyword>
<keyword evidence="1" id="KW-0812">Transmembrane</keyword>
<organism evidence="2 3">
    <name type="scientific">Chryseosolibacter histidini</name>
    <dbReference type="NCBI Taxonomy" id="2782349"/>
    <lineage>
        <taxon>Bacteria</taxon>
        <taxon>Pseudomonadati</taxon>
        <taxon>Bacteroidota</taxon>
        <taxon>Cytophagia</taxon>
        <taxon>Cytophagales</taxon>
        <taxon>Chryseotaleaceae</taxon>
        <taxon>Chryseosolibacter</taxon>
    </lineage>
</organism>
<accession>A0AAP2GRZ4</accession>
<feature type="transmembrane region" description="Helical" evidence="1">
    <location>
        <begin position="42"/>
        <end position="62"/>
    </location>
</feature>
<keyword evidence="1" id="KW-1133">Transmembrane helix</keyword>
<comment type="caution">
    <text evidence="2">The sequence shown here is derived from an EMBL/GenBank/DDBJ whole genome shotgun (WGS) entry which is preliminary data.</text>
</comment>
<dbReference type="EMBL" id="JAHESF010000043">
    <property type="protein sequence ID" value="MBT1700570.1"/>
    <property type="molecule type" value="Genomic_DNA"/>
</dbReference>
<protein>
    <submittedName>
        <fullName evidence="2">Uncharacterized protein</fullName>
    </submittedName>
</protein>
<dbReference type="RefSeq" id="WP_254169259.1">
    <property type="nucleotide sequence ID" value="NZ_JAHESF010000043.1"/>
</dbReference>
<evidence type="ECO:0000313" key="3">
    <source>
        <dbReference type="Proteomes" id="UP001319200"/>
    </source>
</evidence>
<proteinExistence type="predicted"/>
<feature type="transmembrane region" description="Helical" evidence="1">
    <location>
        <begin position="12"/>
        <end position="36"/>
    </location>
</feature>
<dbReference type="Proteomes" id="UP001319200">
    <property type="component" value="Unassembled WGS sequence"/>
</dbReference>
<evidence type="ECO:0000256" key="1">
    <source>
        <dbReference type="SAM" id="Phobius"/>
    </source>
</evidence>
<name>A0AAP2GRZ4_9BACT</name>
<dbReference type="AlphaFoldDB" id="A0AAP2GRZ4"/>
<sequence length="151" mass="17599">MMVEANPVKFYLAKFFFLGFSFVQWLVATTILMRFGFDSKNFFTALVFITLGLIFFLIFLLISDKIKRVAVGKNKIVVIEGDKNMRFDWPEVKSLKLIPYFNVYKLKIRGKRNPIYFFPSKNVDPAFGLLAKDTSRMGEIVQKKKKDFGIK</sequence>
<gene>
    <name evidence="2" type="ORF">KK083_27020</name>
</gene>